<keyword evidence="4" id="KW-1185">Reference proteome</keyword>
<comment type="caution">
    <text evidence="3">The sequence shown here is derived from an EMBL/GenBank/DDBJ whole genome shotgun (WGS) entry which is preliminary data.</text>
</comment>
<proteinExistence type="predicted"/>
<dbReference type="Proteomes" id="UP001212841">
    <property type="component" value="Unassembled WGS sequence"/>
</dbReference>
<organism evidence="3 4">
    <name type="scientific">Rhizophlyctis rosea</name>
    <dbReference type="NCBI Taxonomy" id="64517"/>
    <lineage>
        <taxon>Eukaryota</taxon>
        <taxon>Fungi</taxon>
        <taxon>Fungi incertae sedis</taxon>
        <taxon>Chytridiomycota</taxon>
        <taxon>Chytridiomycota incertae sedis</taxon>
        <taxon>Chytridiomycetes</taxon>
        <taxon>Rhizophlyctidales</taxon>
        <taxon>Rhizophlyctidaceae</taxon>
        <taxon>Rhizophlyctis</taxon>
    </lineage>
</organism>
<feature type="domain" description="DUF6593" evidence="2">
    <location>
        <begin position="69"/>
        <end position="181"/>
    </location>
</feature>
<evidence type="ECO:0000313" key="3">
    <source>
        <dbReference type="EMBL" id="KAJ3051323.1"/>
    </source>
</evidence>
<dbReference type="InterPro" id="IPR046528">
    <property type="entry name" value="DUF6593"/>
</dbReference>
<name>A0AAD5SEC9_9FUNG</name>
<accession>A0AAD5SEC9</accession>
<evidence type="ECO:0000256" key="1">
    <source>
        <dbReference type="SAM" id="MobiDB-lite"/>
    </source>
</evidence>
<dbReference type="EMBL" id="JADGJD010000408">
    <property type="protein sequence ID" value="KAJ3051323.1"/>
    <property type="molecule type" value="Genomic_DNA"/>
</dbReference>
<feature type="compositionally biased region" description="Low complexity" evidence="1">
    <location>
        <begin position="183"/>
        <end position="207"/>
    </location>
</feature>
<dbReference type="Pfam" id="PF20236">
    <property type="entry name" value="DUF6593"/>
    <property type="match status" value="1"/>
</dbReference>
<evidence type="ECO:0000259" key="2">
    <source>
        <dbReference type="Pfam" id="PF20236"/>
    </source>
</evidence>
<sequence length="207" mass="21972">MAAVAPQHFSYDSKPPAYTPTAGPLTFNLDNPIKKIFTTSRALEISTPDTLYPPILASFHSGCGSSPNIEFSKNSRPLATVNFHSFSSTTDIVFSSGLSTPLKGSAFSRKCTMNLSGREYTWKHHSEGMFHTGGWQLIDGGGSVVAYLRKKVLEVYVPGLPEEMLDAIVVTAVTMAEKERRAQQQSATSASAAAASSASASAAASSC</sequence>
<feature type="region of interest" description="Disordered" evidence="1">
    <location>
        <begin position="181"/>
        <end position="207"/>
    </location>
</feature>
<reference evidence="3" key="1">
    <citation type="submission" date="2020-05" db="EMBL/GenBank/DDBJ databases">
        <title>Phylogenomic resolution of chytrid fungi.</title>
        <authorList>
            <person name="Stajich J.E."/>
            <person name="Amses K."/>
            <person name="Simmons R."/>
            <person name="Seto K."/>
            <person name="Myers J."/>
            <person name="Bonds A."/>
            <person name="Quandt C.A."/>
            <person name="Barry K."/>
            <person name="Liu P."/>
            <person name="Grigoriev I."/>
            <person name="Longcore J.E."/>
            <person name="James T.Y."/>
        </authorList>
    </citation>
    <scope>NUCLEOTIDE SEQUENCE</scope>
    <source>
        <strain evidence="3">JEL0318</strain>
    </source>
</reference>
<gene>
    <name evidence="3" type="ORF">HK097_007681</name>
</gene>
<protein>
    <recommendedName>
        <fullName evidence="2">DUF6593 domain-containing protein</fullName>
    </recommendedName>
</protein>
<dbReference type="AlphaFoldDB" id="A0AAD5SEC9"/>
<evidence type="ECO:0000313" key="4">
    <source>
        <dbReference type="Proteomes" id="UP001212841"/>
    </source>
</evidence>